<comment type="caution">
    <text evidence="9">The sequence shown here is derived from an EMBL/GenBank/DDBJ whole genome shotgun (WGS) entry which is preliminary data.</text>
</comment>
<evidence type="ECO:0000313" key="10">
    <source>
        <dbReference type="Proteomes" id="UP001054889"/>
    </source>
</evidence>
<feature type="domain" description="R13L1/DRL21-like LRR repeat region" evidence="8">
    <location>
        <begin position="255"/>
        <end position="378"/>
    </location>
</feature>
<dbReference type="Pfam" id="PF25019">
    <property type="entry name" value="LRR_R13L1-DRL21"/>
    <property type="match status" value="1"/>
</dbReference>
<dbReference type="Pfam" id="PF00931">
    <property type="entry name" value="NB-ARC"/>
    <property type="match status" value="1"/>
</dbReference>
<keyword evidence="4" id="KW-0547">Nucleotide-binding</keyword>
<evidence type="ECO:0000256" key="4">
    <source>
        <dbReference type="ARBA" id="ARBA00022741"/>
    </source>
</evidence>
<dbReference type="PANTHER" id="PTHR47186:SF58">
    <property type="entry name" value="NB-ARC DOMAIN-CONTAINING PROTEIN"/>
    <property type="match status" value="1"/>
</dbReference>
<evidence type="ECO:0000259" key="7">
    <source>
        <dbReference type="Pfam" id="PF18052"/>
    </source>
</evidence>
<reference evidence="9" key="1">
    <citation type="journal article" date="2018" name="DNA Res.">
        <title>Multiple hybrid de novo genome assembly of finger millet, an orphan allotetraploid crop.</title>
        <authorList>
            <person name="Hatakeyama M."/>
            <person name="Aluri S."/>
            <person name="Balachadran M.T."/>
            <person name="Sivarajan S.R."/>
            <person name="Patrignani A."/>
            <person name="Gruter S."/>
            <person name="Poveda L."/>
            <person name="Shimizu-Inatsugi R."/>
            <person name="Baeten J."/>
            <person name="Francoijs K.J."/>
            <person name="Nataraja K.N."/>
            <person name="Reddy Y.A.N."/>
            <person name="Phadnis S."/>
            <person name="Ravikumar R.L."/>
            <person name="Schlapbach R."/>
            <person name="Sreeman S.M."/>
            <person name="Shimizu K.K."/>
        </authorList>
    </citation>
    <scope>NUCLEOTIDE SEQUENCE</scope>
</reference>
<dbReference type="PANTHER" id="PTHR47186">
    <property type="entry name" value="LEUCINE-RICH REPEAT-CONTAINING PROTEIN 57"/>
    <property type="match status" value="1"/>
</dbReference>
<evidence type="ECO:0000256" key="5">
    <source>
        <dbReference type="ARBA" id="ARBA00022821"/>
    </source>
</evidence>
<evidence type="ECO:0000256" key="2">
    <source>
        <dbReference type="ARBA" id="ARBA00022614"/>
    </source>
</evidence>
<dbReference type="InterPro" id="IPR032675">
    <property type="entry name" value="LRR_dom_sf"/>
</dbReference>
<evidence type="ECO:0000259" key="6">
    <source>
        <dbReference type="Pfam" id="PF00931"/>
    </source>
</evidence>
<dbReference type="SUPFAM" id="SSF52058">
    <property type="entry name" value="L domain-like"/>
    <property type="match status" value="1"/>
</dbReference>
<name>A0AAV5BWT0_ELECO</name>
<accession>A0AAV5BWT0</accession>
<dbReference type="InterPro" id="IPR002182">
    <property type="entry name" value="NB-ARC"/>
</dbReference>
<evidence type="ECO:0000256" key="3">
    <source>
        <dbReference type="ARBA" id="ARBA00022737"/>
    </source>
</evidence>
<dbReference type="AlphaFoldDB" id="A0AAV5BWT0"/>
<feature type="domain" description="NB-ARC" evidence="6">
    <location>
        <begin position="180"/>
        <end position="236"/>
    </location>
</feature>
<feature type="domain" description="Disease resistance N-terminal" evidence="7">
    <location>
        <begin position="12"/>
        <end position="94"/>
    </location>
</feature>
<keyword evidence="10" id="KW-1185">Reference proteome</keyword>
<evidence type="ECO:0000259" key="8">
    <source>
        <dbReference type="Pfam" id="PF25019"/>
    </source>
</evidence>
<dbReference type="EMBL" id="BQKI01000003">
    <property type="protein sequence ID" value="GJM90795.1"/>
    <property type="molecule type" value="Genomic_DNA"/>
</dbReference>
<keyword evidence="2" id="KW-0433">Leucine-rich repeat</keyword>
<keyword evidence="5" id="KW-0611">Plant defense</keyword>
<dbReference type="InterPro" id="IPR041118">
    <property type="entry name" value="Rx_N"/>
</dbReference>
<organism evidence="9 10">
    <name type="scientific">Eleusine coracana subsp. coracana</name>
    <dbReference type="NCBI Taxonomy" id="191504"/>
    <lineage>
        <taxon>Eukaryota</taxon>
        <taxon>Viridiplantae</taxon>
        <taxon>Streptophyta</taxon>
        <taxon>Embryophyta</taxon>
        <taxon>Tracheophyta</taxon>
        <taxon>Spermatophyta</taxon>
        <taxon>Magnoliopsida</taxon>
        <taxon>Liliopsida</taxon>
        <taxon>Poales</taxon>
        <taxon>Poaceae</taxon>
        <taxon>PACMAD clade</taxon>
        <taxon>Chloridoideae</taxon>
        <taxon>Cynodonteae</taxon>
        <taxon>Eleusininae</taxon>
        <taxon>Eleusine</taxon>
    </lineage>
</organism>
<comment type="similarity">
    <text evidence="1">Belongs to the disease resistance NB-LRR family.</text>
</comment>
<protein>
    <recommendedName>
        <fullName evidence="11">Rx N-terminal domain-containing protein</fullName>
    </recommendedName>
</protein>
<dbReference type="Proteomes" id="UP001054889">
    <property type="component" value="Unassembled WGS sequence"/>
</dbReference>
<dbReference type="GO" id="GO:0043531">
    <property type="term" value="F:ADP binding"/>
    <property type="evidence" value="ECO:0007669"/>
    <property type="project" value="InterPro"/>
</dbReference>
<sequence length="656" mass="73391">METVLGAANWLLSKVLNKLSDELIAGYMASRNLGLNYDKIQIELLCTQTLLHEAQQRGLTSNPGLRGLLEMLSKKAYEAEDALDELHYFMIRDKLDGTREATPELGHDLRSNALHRCHSVRHAVGTIFLSFFSRSRKQDDADITNYPRNNKRARFDTDGDDDIERLPFDRVTMSTKINPESDWISLLAPFRKGEAKGNMVLVTTRLPKIANMVKEATSDPITLEGLEPDELWKFFQCLEELNAFCVKKESVGFELAELGKLKKLRGRLIVHNLEKVRTKEEAEEAKLKNKCNLNELSLDFDRGQQPAIGHEHDVIDGLQPHPSLEVLRIFNHSGPTGPSWLTRDICVTTLECLYLSGVSWDILPPFGRLPLLKSLSLFEIGGLRQLRLDSGGLTDISFKHLEKIILCKIPDLVEWIGGDNFHLFSRLTHISCSDCPNLKMFPFSDYNGPSAEDAPHILLTDLQKLSSLKELVVSEGVFWEELGDGVVLLSVQSSPSKDCIQPRVPILQHAALKLHFPQSTPTLHKDNNSRAIGDGTECRGDRIIPPPRGSIAKQFVKPPPAHLYRPAAAEGCWDALLVELVWETFRTQKAKILSPLSSCLVLFFGVPHKGTGSTLARLTSSQYVQPSKAIPADPQFKQIVTSPYAHVLAAMLLLQK</sequence>
<evidence type="ECO:0008006" key="11">
    <source>
        <dbReference type="Google" id="ProtNLM"/>
    </source>
</evidence>
<gene>
    <name evidence="9" type="primary">ga07108</name>
    <name evidence="9" type="ORF">PR202_ga07108</name>
</gene>
<keyword evidence="3" id="KW-0677">Repeat</keyword>
<dbReference type="Pfam" id="PF18052">
    <property type="entry name" value="Rx_N"/>
    <property type="match status" value="1"/>
</dbReference>
<reference evidence="9" key="2">
    <citation type="submission" date="2021-12" db="EMBL/GenBank/DDBJ databases">
        <title>Resequencing data analysis of finger millet.</title>
        <authorList>
            <person name="Hatakeyama M."/>
            <person name="Aluri S."/>
            <person name="Balachadran M.T."/>
            <person name="Sivarajan S.R."/>
            <person name="Poveda L."/>
            <person name="Shimizu-Inatsugi R."/>
            <person name="Schlapbach R."/>
            <person name="Sreeman S.M."/>
            <person name="Shimizu K.K."/>
        </authorList>
    </citation>
    <scope>NUCLEOTIDE SEQUENCE</scope>
</reference>
<dbReference type="Gene3D" id="3.80.10.10">
    <property type="entry name" value="Ribonuclease Inhibitor"/>
    <property type="match status" value="1"/>
</dbReference>
<proteinExistence type="inferred from homology"/>
<evidence type="ECO:0000256" key="1">
    <source>
        <dbReference type="ARBA" id="ARBA00008894"/>
    </source>
</evidence>
<dbReference type="InterPro" id="IPR056789">
    <property type="entry name" value="LRR_R13L1-DRL21"/>
</dbReference>
<dbReference type="GO" id="GO:0006952">
    <property type="term" value="P:defense response"/>
    <property type="evidence" value="ECO:0007669"/>
    <property type="project" value="UniProtKB-KW"/>
</dbReference>
<evidence type="ECO:0000313" key="9">
    <source>
        <dbReference type="EMBL" id="GJM90795.1"/>
    </source>
</evidence>